<feature type="compositionally biased region" description="Basic residues" evidence="1">
    <location>
        <begin position="25"/>
        <end position="37"/>
    </location>
</feature>
<evidence type="ECO:0000313" key="2">
    <source>
        <dbReference type="EMBL" id="EEC43900.1"/>
    </source>
</evidence>
<name>B7GBS7_PHATC</name>
<dbReference type="OrthoDB" id="47758at2759"/>
<dbReference type="GeneID" id="7198342"/>
<feature type="region of interest" description="Disordered" evidence="1">
    <location>
        <begin position="1"/>
        <end position="60"/>
    </location>
</feature>
<dbReference type="Proteomes" id="UP000000759">
    <property type="component" value="Chromosome 24"/>
</dbReference>
<sequence length="368" mass="41422">MTIDDEETDKSSTQSPKKALQVFIRRPHKKGVHKLEHKRSSSPSVASRKRSGQLVISSNHGLPSIGRKVSEIRKPVLTSVHRSEIDTNDLFRENDDSVFPDVACVSDTLLAIQSLKNGSRSQTIAIPLTQAPGRQAQQRAPHYIHGILECQLYILIKDANNHFPSVGGTVPSLQVSTELPQLLRANKLRRLSSTTQSSHPLTILLETNDYVRAVWDAHHRYPGNAAATEWFLSILPKCTGLCIPIIQLEELYRNSSVECSEPLESILKQLQQMQVLMASHSSGVFQLWLPSWGLVLNAWEAARRKLLLQLKQSSFQERSVQALQQEYSPIDTKLLIDWMVDQGEVQFRKRPAGVFVKLLASDESWSTR</sequence>
<protein>
    <submittedName>
        <fullName evidence="2">Uncharacterized protein</fullName>
    </submittedName>
</protein>
<dbReference type="InParanoid" id="B7GBS7"/>
<evidence type="ECO:0000313" key="3">
    <source>
        <dbReference type="Proteomes" id="UP000000759"/>
    </source>
</evidence>
<proteinExistence type="predicted"/>
<evidence type="ECO:0000256" key="1">
    <source>
        <dbReference type="SAM" id="MobiDB-lite"/>
    </source>
</evidence>
<reference evidence="3" key="2">
    <citation type="submission" date="2008-08" db="EMBL/GenBank/DDBJ databases">
        <authorList>
            <consortium name="Diatom Consortium"/>
            <person name="Grigoriev I."/>
            <person name="Grimwood J."/>
            <person name="Kuo A."/>
            <person name="Otillar R.P."/>
            <person name="Salamov A."/>
            <person name="Detter J.C."/>
            <person name="Lindquist E."/>
            <person name="Shapiro H."/>
            <person name="Lucas S."/>
            <person name="Glavina del Rio T."/>
            <person name="Pitluck S."/>
            <person name="Rokhsar D."/>
            <person name="Bowler C."/>
        </authorList>
    </citation>
    <scope>GENOME REANNOTATION</scope>
    <source>
        <strain evidence="3">CCAP 1055/1</strain>
    </source>
</reference>
<accession>B7GBS7</accession>
<organism evidence="2 3">
    <name type="scientific">Phaeodactylum tricornutum (strain CCAP 1055/1)</name>
    <dbReference type="NCBI Taxonomy" id="556484"/>
    <lineage>
        <taxon>Eukaryota</taxon>
        <taxon>Sar</taxon>
        <taxon>Stramenopiles</taxon>
        <taxon>Ochrophyta</taxon>
        <taxon>Bacillariophyta</taxon>
        <taxon>Bacillariophyceae</taxon>
        <taxon>Bacillariophycidae</taxon>
        <taxon>Naviculales</taxon>
        <taxon>Phaeodactylaceae</taxon>
        <taxon>Phaeodactylum</taxon>
    </lineage>
</organism>
<dbReference type="HOGENOM" id="CLU_753290_0_0_1"/>
<dbReference type="EMBL" id="CM000626">
    <property type="protein sequence ID" value="EEC43900.1"/>
    <property type="molecule type" value="Genomic_DNA"/>
</dbReference>
<dbReference type="RefSeq" id="XP_002184501.1">
    <property type="nucleotide sequence ID" value="XM_002184465.1"/>
</dbReference>
<dbReference type="AlphaFoldDB" id="B7GBS7"/>
<dbReference type="PaxDb" id="2850-Phatr49755"/>
<keyword evidence="3" id="KW-1185">Reference proteome</keyword>
<gene>
    <name evidence="2" type="ORF">PHATRDRAFT_49755</name>
</gene>
<reference evidence="2 3" key="1">
    <citation type="journal article" date="2008" name="Nature">
        <title>The Phaeodactylum genome reveals the evolutionary history of diatom genomes.</title>
        <authorList>
            <person name="Bowler C."/>
            <person name="Allen A.E."/>
            <person name="Badger J.H."/>
            <person name="Grimwood J."/>
            <person name="Jabbari K."/>
            <person name="Kuo A."/>
            <person name="Maheswari U."/>
            <person name="Martens C."/>
            <person name="Maumus F."/>
            <person name="Otillar R.P."/>
            <person name="Rayko E."/>
            <person name="Salamov A."/>
            <person name="Vandepoele K."/>
            <person name="Beszteri B."/>
            <person name="Gruber A."/>
            <person name="Heijde M."/>
            <person name="Katinka M."/>
            <person name="Mock T."/>
            <person name="Valentin K."/>
            <person name="Verret F."/>
            <person name="Berges J.A."/>
            <person name="Brownlee C."/>
            <person name="Cadoret J.P."/>
            <person name="Chiovitti A."/>
            <person name="Choi C.J."/>
            <person name="Coesel S."/>
            <person name="De Martino A."/>
            <person name="Detter J.C."/>
            <person name="Durkin C."/>
            <person name="Falciatore A."/>
            <person name="Fournet J."/>
            <person name="Haruta M."/>
            <person name="Huysman M.J."/>
            <person name="Jenkins B.D."/>
            <person name="Jiroutova K."/>
            <person name="Jorgensen R.E."/>
            <person name="Joubert Y."/>
            <person name="Kaplan A."/>
            <person name="Kroger N."/>
            <person name="Kroth P.G."/>
            <person name="La Roche J."/>
            <person name="Lindquist E."/>
            <person name="Lommer M."/>
            <person name="Martin-Jezequel V."/>
            <person name="Lopez P.J."/>
            <person name="Lucas S."/>
            <person name="Mangogna M."/>
            <person name="McGinnis K."/>
            <person name="Medlin L.K."/>
            <person name="Montsant A."/>
            <person name="Oudot-Le Secq M.P."/>
            <person name="Napoli C."/>
            <person name="Obornik M."/>
            <person name="Parker M.S."/>
            <person name="Petit J.L."/>
            <person name="Porcel B.M."/>
            <person name="Poulsen N."/>
            <person name="Robison M."/>
            <person name="Rychlewski L."/>
            <person name="Rynearson T.A."/>
            <person name="Schmutz J."/>
            <person name="Shapiro H."/>
            <person name="Siaut M."/>
            <person name="Stanley M."/>
            <person name="Sussman M.R."/>
            <person name="Taylor A.R."/>
            <person name="Vardi A."/>
            <person name="von Dassow P."/>
            <person name="Vyverman W."/>
            <person name="Willis A."/>
            <person name="Wyrwicz L.S."/>
            <person name="Rokhsar D.S."/>
            <person name="Weissenbach J."/>
            <person name="Armbrust E.V."/>
            <person name="Green B.R."/>
            <person name="Van de Peer Y."/>
            <person name="Grigoriev I.V."/>
        </authorList>
    </citation>
    <scope>NUCLEOTIDE SEQUENCE [LARGE SCALE GENOMIC DNA]</scope>
    <source>
        <strain evidence="2 3">CCAP 1055/1</strain>
    </source>
</reference>
<dbReference type="KEGG" id="pti:PHATRDRAFT_49755"/>